<organism evidence="2 3">
    <name type="scientific">Christensenella hongkongensis</name>
    <dbReference type="NCBI Taxonomy" id="270498"/>
    <lineage>
        <taxon>Bacteria</taxon>
        <taxon>Bacillati</taxon>
        <taxon>Bacillota</taxon>
        <taxon>Clostridia</taxon>
        <taxon>Christensenellales</taxon>
        <taxon>Christensenellaceae</taxon>
        <taxon>Christensenella</taxon>
    </lineage>
</organism>
<keyword evidence="1" id="KW-0812">Transmembrane</keyword>
<feature type="transmembrane region" description="Helical" evidence="1">
    <location>
        <begin position="21"/>
        <end position="39"/>
    </location>
</feature>
<keyword evidence="3" id="KW-1185">Reference proteome</keyword>
<dbReference type="EMBL" id="LAYJ01000090">
    <property type="protein sequence ID" value="KKI50909.1"/>
    <property type="molecule type" value="Genomic_DNA"/>
</dbReference>
<keyword evidence="1" id="KW-0472">Membrane</keyword>
<evidence type="ECO:0000256" key="1">
    <source>
        <dbReference type="SAM" id="Phobius"/>
    </source>
</evidence>
<sequence>MGNTIQNEKPAGRMRQPKWLFLSRRPVFVYSAWFSIFSLD</sequence>
<reference evidence="2 3" key="1">
    <citation type="submission" date="2015-04" db="EMBL/GenBank/DDBJ databases">
        <title>Draft genome sequence of bacteremic isolate Catabacter hongkongensis type strain HKU16T.</title>
        <authorList>
            <person name="Lau S.K."/>
            <person name="Teng J.L."/>
            <person name="Huang Y."/>
            <person name="Curreem S.O."/>
            <person name="Tsui S.K."/>
            <person name="Woo P.C."/>
        </authorList>
    </citation>
    <scope>NUCLEOTIDE SEQUENCE [LARGE SCALE GENOMIC DNA]</scope>
    <source>
        <strain evidence="2 3">HKU16</strain>
    </source>
</reference>
<name>A0A0M2NEF4_9FIRM</name>
<evidence type="ECO:0000313" key="3">
    <source>
        <dbReference type="Proteomes" id="UP000034076"/>
    </source>
</evidence>
<evidence type="ECO:0000313" key="2">
    <source>
        <dbReference type="EMBL" id="KKI50909.1"/>
    </source>
</evidence>
<comment type="caution">
    <text evidence="2">The sequence shown here is derived from an EMBL/GenBank/DDBJ whole genome shotgun (WGS) entry which is preliminary data.</text>
</comment>
<proteinExistence type="predicted"/>
<dbReference type="Proteomes" id="UP000034076">
    <property type="component" value="Unassembled WGS sequence"/>
</dbReference>
<accession>A0A0M2NEF4</accession>
<gene>
    <name evidence="2" type="ORF">CHK_1633</name>
</gene>
<dbReference type="AlphaFoldDB" id="A0A0M2NEF4"/>
<protein>
    <submittedName>
        <fullName evidence="2">Uncharacterized protein</fullName>
    </submittedName>
</protein>
<keyword evidence="1" id="KW-1133">Transmembrane helix</keyword>